<dbReference type="EMBL" id="JACCCQ010000001">
    <property type="protein sequence ID" value="NYF59589.1"/>
    <property type="molecule type" value="Genomic_DNA"/>
</dbReference>
<feature type="region of interest" description="Disordered" evidence="1">
    <location>
        <begin position="160"/>
        <end position="183"/>
    </location>
</feature>
<organism evidence="3 4">
    <name type="scientific">Micromonospora purpureochromogenes</name>
    <dbReference type="NCBI Taxonomy" id="47872"/>
    <lineage>
        <taxon>Bacteria</taxon>
        <taxon>Bacillati</taxon>
        <taxon>Actinomycetota</taxon>
        <taxon>Actinomycetes</taxon>
        <taxon>Micromonosporales</taxon>
        <taxon>Micromonosporaceae</taxon>
        <taxon>Micromonospora</taxon>
    </lineage>
</organism>
<evidence type="ECO:0000313" key="3">
    <source>
        <dbReference type="EMBL" id="NYF59589.1"/>
    </source>
</evidence>
<reference evidence="3 4" key="1">
    <citation type="submission" date="2020-07" db="EMBL/GenBank/DDBJ databases">
        <title>Sequencing the genomes of 1000 actinobacteria strains.</title>
        <authorList>
            <person name="Klenk H.-P."/>
        </authorList>
    </citation>
    <scope>NUCLEOTIDE SEQUENCE [LARGE SCALE GENOMIC DNA]</scope>
    <source>
        <strain evidence="3 4">DSM 43814</strain>
    </source>
</reference>
<feature type="domain" description="Probable transposase IS891/IS1136/IS1341" evidence="2">
    <location>
        <begin position="45"/>
        <end position="119"/>
    </location>
</feature>
<dbReference type="Pfam" id="PF01385">
    <property type="entry name" value="OrfB_IS605"/>
    <property type="match status" value="1"/>
</dbReference>
<protein>
    <recommendedName>
        <fullName evidence="2">Probable transposase IS891/IS1136/IS1341 domain-containing protein</fullName>
    </recommendedName>
</protein>
<evidence type="ECO:0000259" key="2">
    <source>
        <dbReference type="Pfam" id="PF01385"/>
    </source>
</evidence>
<feature type="region of interest" description="Disordered" evidence="1">
    <location>
        <begin position="201"/>
        <end position="226"/>
    </location>
</feature>
<accession>A0ABX2RWE4</accession>
<comment type="caution">
    <text evidence="3">The sequence shown here is derived from an EMBL/GenBank/DDBJ whole genome shotgun (WGS) entry which is preliminary data.</text>
</comment>
<proteinExistence type="predicted"/>
<keyword evidence="4" id="KW-1185">Reference proteome</keyword>
<sequence length="226" mass="24315">MLDNGRLRLPKIGDVPVRWPRPLPAPASSVTVIEGAAGRYFASFVVQTTDEPLTPNDAEVGIDLGLTHFAVLSDGTGVTAPRYLRRAARKLKRSQQGLCRKKRGSAHRKKAVIKVARASKGGRHAADWQHEFPTRNMCDVRPNRWSETAVCPLVRLPLWRRPRPGRQRGSQHPRPGALGEAERLWSGPGRWAQLVRPVAAGTGRDAAAASGPGSAGVSALPAASAA</sequence>
<evidence type="ECO:0000313" key="4">
    <source>
        <dbReference type="Proteomes" id="UP000631553"/>
    </source>
</evidence>
<evidence type="ECO:0000256" key="1">
    <source>
        <dbReference type="SAM" id="MobiDB-lite"/>
    </source>
</evidence>
<name>A0ABX2RWE4_9ACTN</name>
<gene>
    <name evidence="3" type="ORF">HDA35_005420</name>
</gene>
<feature type="compositionally biased region" description="Basic residues" evidence="1">
    <location>
        <begin position="160"/>
        <end position="171"/>
    </location>
</feature>
<dbReference type="Proteomes" id="UP000631553">
    <property type="component" value="Unassembled WGS sequence"/>
</dbReference>
<dbReference type="InterPro" id="IPR001959">
    <property type="entry name" value="Transposase"/>
</dbReference>